<dbReference type="EMBL" id="CP016428">
    <property type="protein sequence ID" value="ANW00291.1"/>
    <property type="molecule type" value="Genomic_DNA"/>
</dbReference>
<dbReference type="RefSeq" id="WP_065727572.1">
    <property type="nucleotide sequence ID" value="NZ_CP016428.1"/>
</dbReference>
<gene>
    <name evidence="1" type="ORF">LMTR13_09030</name>
</gene>
<organism evidence="1 2">
    <name type="scientific">Bradyrhizobium icense</name>
    <dbReference type="NCBI Taxonomy" id="1274631"/>
    <lineage>
        <taxon>Bacteria</taxon>
        <taxon>Pseudomonadati</taxon>
        <taxon>Pseudomonadota</taxon>
        <taxon>Alphaproteobacteria</taxon>
        <taxon>Hyphomicrobiales</taxon>
        <taxon>Nitrobacteraceae</taxon>
        <taxon>Bradyrhizobium</taxon>
    </lineage>
</organism>
<dbReference type="KEGG" id="bic:LMTR13_09030"/>
<dbReference type="STRING" id="1274631.LMTR13_09030"/>
<keyword evidence="2" id="KW-1185">Reference proteome</keyword>
<dbReference type="OrthoDB" id="7357206at2"/>
<protein>
    <submittedName>
        <fullName evidence="1">Uncharacterized protein</fullName>
    </submittedName>
</protein>
<name>A0A1B1UC28_9BRAD</name>
<proteinExistence type="predicted"/>
<reference evidence="1 2" key="1">
    <citation type="submission" date="2016-07" db="EMBL/GenBank/DDBJ databases">
        <title>Complete genome sequence of Bradyrhizobium icense LMTR 13T, a potential inoculant strain isolated from lima bean (Phaseolus lunatus) in Peru.</title>
        <authorList>
            <person name="Ormeno-Orrillo E."/>
            <person name="Duran D."/>
            <person name="Rogel M.A."/>
            <person name="Rey L."/>
            <person name="Imperial J."/>
            <person name="Ruiz-Argueso T."/>
            <person name="Martinez-Romero E."/>
        </authorList>
    </citation>
    <scope>NUCLEOTIDE SEQUENCE [LARGE SCALE GENOMIC DNA]</scope>
    <source>
        <strain evidence="1 2">LMTR 13</strain>
    </source>
</reference>
<accession>A0A1B1UC28</accession>
<sequence length="154" mass="17949">MTPIAFFKLQAKNLFRDYKTRTSTIDVVDGRSHYAYDAKYFDIDAIFVDFDWDEDDFSLMKAQHTIAILAGFRKWADLAKASVVELELAKLLFDHQDRMNAEEWAMYVAHAEHDNKTIFDAEARLEIYKQVVLRDGGPRSQFLDYRLMGKDALP</sequence>
<evidence type="ECO:0000313" key="2">
    <source>
        <dbReference type="Proteomes" id="UP000092839"/>
    </source>
</evidence>
<evidence type="ECO:0000313" key="1">
    <source>
        <dbReference type="EMBL" id="ANW00291.1"/>
    </source>
</evidence>
<dbReference type="AlphaFoldDB" id="A0A1B1UC28"/>
<dbReference type="Proteomes" id="UP000092839">
    <property type="component" value="Chromosome"/>
</dbReference>